<organism evidence="9 10">
    <name type="scientific">Nonomuraea angiospora</name>
    <dbReference type="NCBI Taxonomy" id="46172"/>
    <lineage>
        <taxon>Bacteria</taxon>
        <taxon>Bacillati</taxon>
        <taxon>Actinomycetota</taxon>
        <taxon>Actinomycetes</taxon>
        <taxon>Streptosporangiales</taxon>
        <taxon>Streptosporangiaceae</taxon>
        <taxon>Nonomuraea</taxon>
    </lineage>
</organism>
<dbReference type="EMBL" id="JADBEK010000001">
    <property type="protein sequence ID" value="MBE1582739.1"/>
    <property type="molecule type" value="Genomic_DNA"/>
</dbReference>
<feature type="transmembrane region" description="Helical" evidence="7">
    <location>
        <begin position="151"/>
        <end position="168"/>
    </location>
</feature>
<dbReference type="RefSeq" id="WP_318786702.1">
    <property type="nucleotide sequence ID" value="NZ_JADBEK010000001.1"/>
</dbReference>
<feature type="transmembrane region" description="Helical" evidence="7">
    <location>
        <begin position="125"/>
        <end position="145"/>
    </location>
</feature>
<feature type="transmembrane region" description="Helical" evidence="7">
    <location>
        <begin position="258"/>
        <end position="278"/>
    </location>
</feature>
<dbReference type="SUPFAM" id="SSF161098">
    <property type="entry name" value="MetI-like"/>
    <property type="match status" value="1"/>
</dbReference>
<evidence type="ECO:0000313" key="9">
    <source>
        <dbReference type="EMBL" id="MBE1582739.1"/>
    </source>
</evidence>
<dbReference type="PROSITE" id="PS50928">
    <property type="entry name" value="ABC_TM1"/>
    <property type="match status" value="1"/>
</dbReference>
<evidence type="ECO:0000256" key="5">
    <source>
        <dbReference type="ARBA" id="ARBA00022989"/>
    </source>
</evidence>
<dbReference type="Proteomes" id="UP000633509">
    <property type="component" value="Unassembled WGS sequence"/>
</dbReference>
<keyword evidence="5 7" id="KW-1133">Transmembrane helix</keyword>
<comment type="similarity">
    <text evidence="7">Belongs to the binding-protein-dependent transport system permease family.</text>
</comment>
<dbReference type="InterPro" id="IPR050366">
    <property type="entry name" value="BP-dependent_transpt_permease"/>
</dbReference>
<dbReference type="PANTHER" id="PTHR43386:SF1">
    <property type="entry name" value="D,D-DIPEPTIDE TRANSPORT SYSTEM PERMEASE PROTEIN DDPC-RELATED"/>
    <property type="match status" value="1"/>
</dbReference>
<comment type="subcellular location">
    <subcellularLocation>
        <location evidence="1 7">Cell membrane</location>
        <topology evidence="1 7">Multi-pass membrane protein</topology>
    </subcellularLocation>
</comment>
<dbReference type="Pfam" id="PF00528">
    <property type="entry name" value="BPD_transp_1"/>
    <property type="match status" value="1"/>
</dbReference>
<name>A0ABR9LQ16_9ACTN</name>
<feature type="transmembrane region" description="Helical" evidence="7">
    <location>
        <begin position="25"/>
        <end position="47"/>
    </location>
</feature>
<evidence type="ECO:0000259" key="8">
    <source>
        <dbReference type="PROSITE" id="PS50928"/>
    </source>
</evidence>
<keyword evidence="10" id="KW-1185">Reference proteome</keyword>
<keyword evidence="2 7" id="KW-0813">Transport</keyword>
<keyword evidence="6 7" id="KW-0472">Membrane</keyword>
<proteinExistence type="inferred from homology"/>
<evidence type="ECO:0000256" key="3">
    <source>
        <dbReference type="ARBA" id="ARBA00022475"/>
    </source>
</evidence>
<sequence>MSITLEAPSNTGRTATRRLRRLPPLTWAAIAVIAVAVLGALFAPLLAPHSPTGGDILDQSLPMSASHPLGTDAAGNDILSRLLHGARPSLLGPLFVVLLSLLAGVPLALASAWKGGWVDRVIGRGLDLVFCFPSVLVAALIVVVAGRGLTAAVAAIAIAYIPWTARITRTAALRERSKPYIVACYVQGQSALSIALRHLLPNLARMITAQATISFGFALVDLAMLSFVGLGIDPPAPDWGVMVGDTTSIVQGNYNGPLAAGMCIVLLGLAFTFLGNTISDPDKED</sequence>
<accession>A0ABR9LQ16</accession>
<dbReference type="Pfam" id="PF12911">
    <property type="entry name" value="OppC_N"/>
    <property type="match status" value="1"/>
</dbReference>
<protein>
    <submittedName>
        <fullName evidence="9">Peptide/nickel transport system permease protein</fullName>
    </submittedName>
</protein>
<evidence type="ECO:0000256" key="6">
    <source>
        <dbReference type="ARBA" id="ARBA00023136"/>
    </source>
</evidence>
<keyword evidence="4 7" id="KW-0812">Transmembrane</keyword>
<dbReference type="CDD" id="cd06261">
    <property type="entry name" value="TM_PBP2"/>
    <property type="match status" value="1"/>
</dbReference>
<dbReference type="InterPro" id="IPR000515">
    <property type="entry name" value="MetI-like"/>
</dbReference>
<gene>
    <name evidence="9" type="ORF">H4W80_000997</name>
</gene>
<evidence type="ECO:0000256" key="2">
    <source>
        <dbReference type="ARBA" id="ARBA00022448"/>
    </source>
</evidence>
<dbReference type="InterPro" id="IPR035906">
    <property type="entry name" value="MetI-like_sf"/>
</dbReference>
<feature type="transmembrane region" description="Helical" evidence="7">
    <location>
        <begin position="90"/>
        <end position="113"/>
    </location>
</feature>
<feature type="domain" description="ABC transmembrane type-1" evidence="8">
    <location>
        <begin position="86"/>
        <end position="275"/>
    </location>
</feature>
<evidence type="ECO:0000256" key="4">
    <source>
        <dbReference type="ARBA" id="ARBA00022692"/>
    </source>
</evidence>
<comment type="caution">
    <text evidence="9">The sequence shown here is derived from an EMBL/GenBank/DDBJ whole genome shotgun (WGS) entry which is preliminary data.</text>
</comment>
<evidence type="ECO:0000256" key="7">
    <source>
        <dbReference type="RuleBase" id="RU363032"/>
    </source>
</evidence>
<feature type="transmembrane region" description="Helical" evidence="7">
    <location>
        <begin position="207"/>
        <end position="232"/>
    </location>
</feature>
<dbReference type="InterPro" id="IPR025966">
    <property type="entry name" value="OppC_N"/>
</dbReference>
<evidence type="ECO:0000256" key="1">
    <source>
        <dbReference type="ARBA" id="ARBA00004651"/>
    </source>
</evidence>
<dbReference type="PANTHER" id="PTHR43386">
    <property type="entry name" value="OLIGOPEPTIDE TRANSPORT SYSTEM PERMEASE PROTEIN APPC"/>
    <property type="match status" value="1"/>
</dbReference>
<evidence type="ECO:0000313" key="10">
    <source>
        <dbReference type="Proteomes" id="UP000633509"/>
    </source>
</evidence>
<dbReference type="Gene3D" id="1.10.3720.10">
    <property type="entry name" value="MetI-like"/>
    <property type="match status" value="1"/>
</dbReference>
<keyword evidence="3" id="KW-1003">Cell membrane</keyword>
<reference evidence="9 10" key="1">
    <citation type="submission" date="2020-10" db="EMBL/GenBank/DDBJ databases">
        <title>Sequencing the genomes of 1000 actinobacteria strains.</title>
        <authorList>
            <person name="Klenk H.-P."/>
        </authorList>
    </citation>
    <scope>NUCLEOTIDE SEQUENCE [LARGE SCALE GENOMIC DNA]</scope>
    <source>
        <strain evidence="9 10">DSM 43173</strain>
    </source>
</reference>